<feature type="signal peptide" evidence="2">
    <location>
        <begin position="1"/>
        <end position="22"/>
    </location>
</feature>
<evidence type="ECO:0000256" key="1">
    <source>
        <dbReference type="SAM" id="Coils"/>
    </source>
</evidence>
<accession>A0A7S2FIK2</accession>
<keyword evidence="2" id="KW-0732">Signal</keyword>
<evidence type="ECO:0000313" key="3">
    <source>
        <dbReference type="EMBL" id="CAD9394218.1"/>
    </source>
</evidence>
<organism evidence="3">
    <name type="scientific">Octactis speculum</name>
    <dbReference type="NCBI Taxonomy" id="3111310"/>
    <lineage>
        <taxon>Eukaryota</taxon>
        <taxon>Sar</taxon>
        <taxon>Stramenopiles</taxon>
        <taxon>Ochrophyta</taxon>
        <taxon>Dictyochophyceae</taxon>
        <taxon>Dictyochales</taxon>
        <taxon>Dictyochaceae</taxon>
        <taxon>Octactis</taxon>
    </lineage>
</organism>
<evidence type="ECO:0000256" key="2">
    <source>
        <dbReference type="SAM" id="SignalP"/>
    </source>
</evidence>
<dbReference type="EMBL" id="HBGS01013691">
    <property type="protein sequence ID" value="CAD9394218.1"/>
    <property type="molecule type" value="Transcribed_RNA"/>
</dbReference>
<proteinExistence type="predicted"/>
<feature type="chain" id="PRO_5030624210" description="PSI-F" evidence="2">
    <location>
        <begin position="23"/>
        <end position="160"/>
    </location>
</feature>
<gene>
    <name evidence="3" type="ORF">DSPE1174_LOCUS7239</name>
</gene>
<reference evidence="3" key="1">
    <citation type="submission" date="2021-01" db="EMBL/GenBank/DDBJ databases">
        <authorList>
            <person name="Corre E."/>
            <person name="Pelletier E."/>
            <person name="Niang G."/>
            <person name="Scheremetjew M."/>
            <person name="Finn R."/>
            <person name="Kale V."/>
            <person name="Holt S."/>
            <person name="Cochrane G."/>
            <person name="Meng A."/>
            <person name="Brown T."/>
            <person name="Cohen L."/>
        </authorList>
    </citation>
    <scope>NUCLEOTIDE SEQUENCE</scope>
    <source>
        <strain evidence="3">CCMP1381</strain>
    </source>
</reference>
<dbReference type="PROSITE" id="PS51257">
    <property type="entry name" value="PROKAR_LIPOPROTEIN"/>
    <property type="match status" value="1"/>
</dbReference>
<sequence length="160" mass="16661">MSPVRLLSLGGVLLLSLAACNGLQINRGDFLRRAMTTGGSTAAAVLVSQPQSASAAKTICIPFIDKGAPVSFECGPGRDYTLPDQQALKVKFDAERIEYDKKAKAAGYVNAEAQWQKEVGEPAAAKAKQVAAEEKAKKEAAKAAKAAEAAKAEAAEAAKK</sequence>
<dbReference type="PROSITE" id="PS51318">
    <property type="entry name" value="TAT"/>
    <property type="match status" value="1"/>
</dbReference>
<dbReference type="InterPro" id="IPR006311">
    <property type="entry name" value="TAT_signal"/>
</dbReference>
<protein>
    <recommendedName>
        <fullName evidence="4">PSI-F</fullName>
    </recommendedName>
</protein>
<evidence type="ECO:0008006" key="4">
    <source>
        <dbReference type="Google" id="ProtNLM"/>
    </source>
</evidence>
<name>A0A7S2FIK2_9STRA</name>
<dbReference type="AlphaFoldDB" id="A0A7S2FIK2"/>
<keyword evidence="1" id="KW-0175">Coiled coil</keyword>
<feature type="coiled-coil region" evidence="1">
    <location>
        <begin position="124"/>
        <end position="160"/>
    </location>
</feature>